<evidence type="ECO:0000313" key="2">
    <source>
        <dbReference type="EMBL" id="TDG43023.1"/>
    </source>
</evidence>
<evidence type="ECO:0000256" key="1">
    <source>
        <dbReference type="SAM" id="MobiDB-lite"/>
    </source>
</evidence>
<accession>A0A484B2N8</accession>
<feature type="region of interest" description="Disordered" evidence="1">
    <location>
        <begin position="129"/>
        <end position="150"/>
    </location>
</feature>
<feature type="region of interest" description="Disordered" evidence="1">
    <location>
        <begin position="675"/>
        <end position="711"/>
    </location>
</feature>
<evidence type="ECO:0000313" key="3">
    <source>
        <dbReference type="Proteomes" id="UP000295192"/>
    </source>
</evidence>
<dbReference type="EMBL" id="LSRL02000182">
    <property type="protein sequence ID" value="TDG43023.1"/>
    <property type="molecule type" value="Genomic_DNA"/>
</dbReference>
<dbReference type="OrthoDB" id="10659935at2759"/>
<protein>
    <submittedName>
        <fullName evidence="2">Uncharacterized protein</fullName>
    </submittedName>
</protein>
<gene>
    <name evidence="2" type="ORF">AWZ03_010545</name>
</gene>
<reference evidence="2 3" key="1">
    <citation type="journal article" date="2019" name="J. Hered.">
        <title>An Improved Genome Assembly for Drosophila navojoa, the Basal Species in the mojavensis Cluster.</title>
        <authorList>
            <person name="Vanderlinde T."/>
            <person name="Dupim E.G."/>
            <person name="Nazario-Yepiz N.O."/>
            <person name="Carvalho A.B."/>
        </authorList>
    </citation>
    <scope>NUCLEOTIDE SEQUENCE [LARGE SCALE GENOMIC DNA]</scope>
    <source>
        <strain evidence="2">Navoj_Jal97</strain>
        <tissue evidence="2">Whole organism</tissue>
    </source>
</reference>
<comment type="caution">
    <text evidence="2">The sequence shown here is derived from an EMBL/GenBank/DDBJ whole genome shotgun (WGS) entry which is preliminary data.</text>
</comment>
<keyword evidence="3" id="KW-1185">Reference proteome</keyword>
<dbReference type="Proteomes" id="UP000295192">
    <property type="component" value="Unassembled WGS sequence"/>
</dbReference>
<sequence length="772" mass="88259">MLAIKRCKLGGYPHVPKQPYFKELQFLKDAIEPSVSAQIIESEAQDQINCIVEDAFLLSNSENSIHNDQIDFQIPSSNEYTFTNTELQSHESEPRQLPLPQYDMGATILLPIRCESGCDRWHQASYYEDEDEGYVRRPSGSANPNEQNHNFSYYSRKTADNEYCSRDYNSQWALAYPPQVLTDYGNTLKTNMYAEVTYPRCACAPKKKVLTGRYKPKSKLTDSYYDGEDFKKFVEPNTQSLQFRCSNHANYNTSSDYHHDRCYRNVSRHTSGDEQTTPYNKCVGVNCNINHGTYAPQEVDSAGYGAYPQKDYGAVCGYNRNNRQMSDKANDPLADDEPESFVGICNESNCPKSQFYKQAAKSYENNDYQMKHRPCDDNPDYGDEQYCRNNPEMKDPYNSDNVPAVEENFRGNGNSNLKYEAEENGYERQQENRIDEYTACNSECPVHQESSRYARKYQNEEPEYQNQQAPQVNLYVTCHSECPFRQEDGSRYQDCHSLKYQIEENNYENDQNTRAEEYAASPSNQYQEDYGKTYENFNNQNDANMDCQCEESLLPVNIQSTVEQITDEINVIRYADCIPDECPAYQANIENPVDEMLDCECPTDEEELQKPKAEQPQQADMFKTNIICQCEAAVETDLDMSLKDRYTPRKESACELPAVLAEKTIDMLSTHIASKAPPDVDVKPAGSRRSLPGEMPPKNGASGTETSNPGCRYRSNPFLKLNYEISKGNIIVWHPPAQGFRASKNSFSMKDCKIDNSQASKLEKSTPSLSTK</sequence>
<proteinExistence type="predicted"/>
<feature type="compositionally biased region" description="Polar residues" evidence="1">
    <location>
        <begin position="140"/>
        <end position="150"/>
    </location>
</feature>
<organism evidence="2 3">
    <name type="scientific">Drosophila navojoa</name>
    <name type="common">Fruit fly</name>
    <dbReference type="NCBI Taxonomy" id="7232"/>
    <lineage>
        <taxon>Eukaryota</taxon>
        <taxon>Metazoa</taxon>
        <taxon>Ecdysozoa</taxon>
        <taxon>Arthropoda</taxon>
        <taxon>Hexapoda</taxon>
        <taxon>Insecta</taxon>
        <taxon>Pterygota</taxon>
        <taxon>Neoptera</taxon>
        <taxon>Endopterygota</taxon>
        <taxon>Diptera</taxon>
        <taxon>Brachycera</taxon>
        <taxon>Muscomorpha</taxon>
        <taxon>Ephydroidea</taxon>
        <taxon>Drosophilidae</taxon>
        <taxon>Drosophila</taxon>
    </lineage>
</organism>
<name>A0A484B2N8_DRONA</name>
<dbReference type="AlphaFoldDB" id="A0A484B2N8"/>